<comment type="similarity">
    <text evidence="2">Belongs to the SLC12A transporter family.</text>
</comment>
<evidence type="ECO:0000259" key="9">
    <source>
        <dbReference type="Pfam" id="PF21554"/>
    </source>
</evidence>
<keyword evidence="5 7" id="KW-1133">Transmembrane helix</keyword>
<dbReference type="Gene3D" id="1.20.1740.10">
    <property type="entry name" value="Amino acid/polyamine transporter I"/>
    <property type="match status" value="1"/>
</dbReference>
<keyword evidence="12" id="KW-1185">Reference proteome</keyword>
<feature type="domain" description="Prokaryotic cation-chloride cotransporter second C-terminal subdomain" evidence="9">
    <location>
        <begin position="602"/>
        <end position="730"/>
    </location>
</feature>
<feature type="transmembrane region" description="Helical" evidence="7">
    <location>
        <begin position="199"/>
        <end position="220"/>
    </location>
</feature>
<feature type="transmembrane region" description="Helical" evidence="7">
    <location>
        <begin position="232"/>
        <end position="257"/>
    </location>
</feature>
<feature type="transmembrane region" description="Helical" evidence="7">
    <location>
        <begin position="326"/>
        <end position="343"/>
    </location>
</feature>
<evidence type="ECO:0000313" key="11">
    <source>
        <dbReference type="EMBL" id="SDG70417.1"/>
    </source>
</evidence>
<gene>
    <name evidence="11" type="ORF">SAMN04488027_105175</name>
</gene>
<evidence type="ECO:0000313" key="12">
    <source>
        <dbReference type="Proteomes" id="UP000199296"/>
    </source>
</evidence>
<feature type="transmembrane region" description="Helical" evidence="7">
    <location>
        <begin position="126"/>
        <end position="146"/>
    </location>
</feature>
<accession>A0A1G7WEJ0</accession>
<dbReference type="InterPro" id="IPR048753">
    <property type="entry name" value="CCC_C_1st_subdom"/>
</dbReference>
<dbReference type="Pfam" id="PF21554">
    <property type="entry name" value="CCC_C_2nd_pro"/>
    <property type="match status" value="1"/>
</dbReference>
<dbReference type="STRING" id="470826.SAMN04488027_105175"/>
<feature type="transmembrane region" description="Helical" evidence="7">
    <location>
        <begin position="382"/>
        <end position="403"/>
    </location>
</feature>
<dbReference type="InterPro" id="IPR004842">
    <property type="entry name" value="SLC12A_fam"/>
</dbReference>
<dbReference type="InterPro" id="IPR048752">
    <property type="entry name" value="CCC_C_2nd_subdom"/>
</dbReference>
<feature type="transmembrane region" description="Helical" evidence="7">
    <location>
        <begin position="88"/>
        <end position="114"/>
    </location>
</feature>
<dbReference type="Proteomes" id="UP000199296">
    <property type="component" value="Unassembled WGS sequence"/>
</dbReference>
<feature type="domain" description="Amino acid permease/ SLC12A" evidence="8">
    <location>
        <begin position="22"/>
        <end position="426"/>
    </location>
</feature>
<reference evidence="11 12" key="1">
    <citation type="submission" date="2016-10" db="EMBL/GenBank/DDBJ databases">
        <authorList>
            <person name="de Groot N.N."/>
        </authorList>
    </citation>
    <scope>NUCLEOTIDE SEQUENCE [LARGE SCALE GENOMIC DNA]</scope>
    <source>
        <strain evidence="11 12">DSM 19803</strain>
    </source>
</reference>
<protein>
    <submittedName>
        <fullName evidence="11">Transporter, cation-chloride cotransporter (CCC) family</fullName>
    </submittedName>
</protein>
<feature type="transmembrane region" description="Helical" evidence="7">
    <location>
        <begin position="277"/>
        <end position="305"/>
    </location>
</feature>
<dbReference type="GO" id="GO:0016020">
    <property type="term" value="C:membrane"/>
    <property type="evidence" value="ECO:0007669"/>
    <property type="project" value="UniProtKB-SubCell"/>
</dbReference>
<proteinExistence type="inferred from homology"/>
<evidence type="ECO:0000256" key="5">
    <source>
        <dbReference type="ARBA" id="ARBA00022989"/>
    </source>
</evidence>
<keyword evidence="4 7" id="KW-0812">Transmembrane</keyword>
<feature type="domain" description="Prokaryotic cation-chloride cotransporter first C-terminal subdomain" evidence="10">
    <location>
        <begin position="469"/>
        <end position="597"/>
    </location>
</feature>
<evidence type="ECO:0000256" key="6">
    <source>
        <dbReference type="ARBA" id="ARBA00023136"/>
    </source>
</evidence>
<dbReference type="OrthoDB" id="3181223at2"/>
<name>A0A1G7WEJ0_9FLAO</name>
<dbReference type="RefSeq" id="WP_143002819.1">
    <property type="nucleotide sequence ID" value="NZ_FNCW01000005.1"/>
</dbReference>
<sequence length="731" mass="80630">MNLEQSKKPKKTFGTFAGVFTPTTLTILGVIMYIRYSWVVGNAGVGGAIGIVLLAVAITFTTALSLSSITTNVRIGSGGAFSLISQSLGVEIGGAIGIPFYFAQAIAVAMYVFGFREGLQMLLPEFNPLILDAAVFSVIMGIAFISTSFAFKIQYIILGIIVFSLVSIFGSLFIHDLNYDFQWIGDFAGSDDGTGGDSFWIVFAVFFPAVTGVMAGANMSGDLTNPRKSIPYGTLTSVVLTTIIYISLAFVAALIASPEELVNNYNIFIEKSLYPPIVLAGLLGATLSSALGSFVGAPRILLALGEKNILPKSKFIAKRSSRRGEPVHAMLITTVIVIIGLSLRNLNTIAPLITMFFMITYAMVNVIVLIEQSLNLPSFRPTLRLSMIIPALGALGSIAMMFILNVMVAIFSLVFIIVFYLYLMSLRLKSEAGDSRSGLFTALAEWATKKSNELRKEKEVRSWRPDLLVPVIRAKDLRSSFKLIYSIIKPQGSAKILLLKNTDEKEQRYLQSFVIKSVRKFSELKLSASYTMVDNEGFNPTVNASMQSLNAAFFKPNTIFVSLDSSDYVPENINKLYQDTRKNDYGMLLYIPYSTASLAIEKSIHLWLKNIPSDWKESFDIGNNNLSILTSILMSQNWKGTLNVHVVCEEENCFTSDDIKRLNYMVRFPKNTNLDVRQGDLKEHVARGRSADINIFTTFEDMKIEDMVELVNSSRISGLFCLDSSQINALV</sequence>
<dbReference type="FunFam" id="1.20.1740.10:FF:000013">
    <property type="entry name" value="Solute carrier family 12 member"/>
    <property type="match status" value="1"/>
</dbReference>
<evidence type="ECO:0000256" key="1">
    <source>
        <dbReference type="ARBA" id="ARBA00004141"/>
    </source>
</evidence>
<feature type="transmembrane region" description="Helical" evidence="7">
    <location>
        <begin position="153"/>
        <end position="174"/>
    </location>
</feature>
<dbReference type="AlphaFoldDB" id="A0A1G7WEJ0"/>
<dbReference type="Pfam" id="PF21555">
    <property type="entry name" value="CCC_C_1st_pro"/>
    <property type="match status" value="1"/>
</dbReference>
<evidence type="ECO:0000256" key="3">
    <source>
        <dbReference type="ARBA" id="ARBA00022448"/>
    </source>
</evidence>
<evidence type="ECO:0000256" key="7">
    <source>
        <dbReference type="SAM" id="Phobius"/>
    </source>
</evidence>
<evidence type="ECO:0000256" key="2">
    <source>
        <dbReference type="ARBA" id="ARBA00010593"/>
    </source>
</evidence>
<dbReference type="PANTHER" id="PTHR11827:SF72">
    <property type="entry name" value="GH08340P"/>
    <property type="match status" value="1"/>
</dbReference>
<evidence type="ECO:0000259" key="10">
    <source>
        <dbReference type="Pfam" id="PF21555"/>
    </source>
</evidence>
<evidence type="ECO:0000256" key="4">
    <source>
        <dbReference type="ARBA" id="ARBA00022692"/>
    </source>
</evidence>
<comment type="subcellular location">
    <subcellularLocation>
        <location evidence="1">Membrane</location>
        <topology evidence="1">Multi-pass membrane protein</topology>
    </subcellularLocation>
</comment>
<organism evidence="11 12">
    <name type="scientific">Psychroflexus sediminis</name>
    <dbReference type="NCBI Taxonomy" id="470826"/>
    <lineage>
        <taxon>Bacteria</taxon>
        <taxon>Pseudomonadati</taxon>
        <taxon>Bacteroidota</taxon>
        <taxon>Flavobacteriia</taxon>
        <taxon>Flavobacteriales</taxon>
        <taxon>Flavobacteriaceae</taxon>
        <taxon>Psychroflexus</taxon>
    </lineage>
</organism>
<feature type="transmembrane region" description="Helical" evidence="7">
    <location>
        <begin position="349"/>
        <end position="370"/>
    </location>
</feature>
<evidence type="ECO:0000259" key="8">
    <source>
        <dbReference type="Pfam" id="PF00324"/>
    </source>
</evidence>
<feature type="transmembrane region" description="Helical" evidence="7">
    <location>
        <begin position="46"/>
        <end position="67"/>
    </location>
</feature>
<dbReference type="PANTHER" id="PTHR11827">
    <property type="entry name" value="SOLUTE CARRIER FAMILY 12, CATION COTRANSPORTERS"/>
    <property type="match status" value="1"/>
</dbReference>
<dbReference type="GO" id="GO:0015377">
    <property type="term" value="F:chloride:monoatomic cation symporter activity"/>
    <property type="evidence" value="ECO:0007669"/>
    <property type="project" value="InterPro"/>
</dbReference>
<dbReference type="Pfam" id="PF00324">
    <property type="entry name" value="AA_permease"/>
    <property type="match status" value="1"/>
</dbReference>
<feature type="transmembrane region" description="Helical" evidence="7">
    <location>
        <begin position="12"/>
        <end position="34"/>
    </location>
</feature>
<keyword evidence="3" id="KW-0813">Transport</keyword>
<keyword evidence="6 7" id="KW-0472">Membrane</keyword>
<dbReference type="EMBL" id="FNCW01000005">
    <property type="protein sequence ID" value="SDG70417.1"/>
    <property type="molecule type" value="Genomic_DNA"/>
</dbReference>
<dbReference type="InterPro" id="IPR004841">
    <property type="entry name" value="AA-permease/SLC12A_dom"/>
</dbReference>